<dbReference type="InterPro" id="IPR050832">
    <property type="entry name" value="Bact_Acetyltransf"/>
</dbReference>
<evidence type="ECO:0000259" key="3">
    <source>
        <dbReference type="PROSITE" id="PS51186"/>
    </source>
</evidence>
<dbReference type="AlphaFoldDB" id="A0A073K725"/>
<dbReference type="Pfam" id="PF00583">
    <property type="entry name" value="Acetyltransf_1"/>
    <property type="match status" value="1"/>
</dbReference>
<keyword evidence="2" id="KW-0012">Acyltransferase</keyword>
<dbReference type="InterPro" id="IPR016181">
    <property type="entry name" value="Acyl_CoA_acyltransferase"/>
</dbReference>
<evidence type="ECO:0000313" key="4">
    <source>
        <dbReference type="EMBL" id="KEK22370.1"/>
    </source>
</evidence>
<sequence length="156" mass="18153">MNYIIRKATLDDIQALIHLRVSLLKEVDELHSQEEESAFRHATEQYLQVEMTKGIFTAYIALINGEVISISGVTFFHRPSYINNLEGKEAYILNMYTLPEYRGNGLAKKLLQHCIKECKENGVKRIWLHSSKDGELLYKKMGFTHKTNEMELFIEK</sequence>
<dbReference type="OrthoDB" id="119498at2"/>
<dbReference type="GO" id="GO:0016747">
    <property type="term" value="F:acyltransferase activity, transferring groups other than amino-acyl groups"/>
    <property type="evidence" value="ECO:0007669"/>
    <property type="project" value="InterPro"/>
</dbReference>
<evidence type="ECO:0000313" key="5">
    <source>
        <dbReference type="Proteomes" id="UP000027778"/>
    </source>
</evidence>
<feature type="domain" description="N-acetyltransferase" evidence="3">
    <location>
        <begin position="3"/>
        <end position="156"/>
    </location>
</feature>
<evidence type="ECO:0000256" key="1">
    <source>
        <dbReference type="ARBA" id="ARBA00022679"/>
    </source>
</evidence>
<dbReference type="InterPro" id="IPR000182">
    <property type="entry name" value="GNAT_dom"/>
</dbReference>
<protein>
    <submittedName>
        <fullName evidence="4">Acetyltransferase</fullName>
    </submittedName>
</protein>
<gene>
    <name evidence="4" type="ORF">BAGA_19500</name>
</gene>
<dbReference type="Gene3D" id="3.40.630.30">
    <property type="match status" value="1"/>
</dbReference>
<comment type="caution">
    <text evidence="4">The sequence shown here is derived from an EMBL/GenBank/DDBJ whole genome shotgun (WGS) entry which is preliminary data.</text>
</comment>
<dbReference type="CDD" id="cd04301">
    <property type="entry name" value="NAT_SF"/>
    <property type="match status" value="1"/>
</dbReference>
<dbReference type="PROSITE" id="PS51186">
    <property type="entry name" value="GNAT"/>
    <property type="match status" value="1"/>
</dbReference>
<organism evidence="4 5">
    <name type="scientific">Bacillus gaemokensis</name>
    <dbReference type="NCBI Taxonomy" id="574375"/>
    <lineage>
        <taxon>Bacteria</taxon>
        <taxon>Bacillati</taxon>
        <taxon>Bacillota</taxon>
        <taxon>Bacilli</taxon>
        <taxon>Bacillales</taxon>
        <taxon>Bacillaceae</taxon>
        <taxon>Bacillus</taxon>
        <taxon>Bacillus cereus group</taxon>
    </lineage>
</organism>
<keyword evidence="5" id="KW-1185">Reference proteome</keyword>
<keyword evidence="1 4" id="KW-0808">Transferase</keyword>
<proteinExistence type="predicted"/>
<dbReference type="STRING" id="574375.AZF08_24870"/>
<dbReference type="PANTHER" id="PTHR43877">
    <property type="entry name" value="AMINOALKYLPHOSPHONATE N-ACETYLTRANSFERASE-RELATED-RELATED"/>
    <property type="match status" value="1"/>
</dbReference>
<dbReference type="EMBL" id="JOTM01000032">
    <property type="protein sequence ID" value="KEK22370.1"/>
    <property type="molecule type" value="Genomic_DNA"/>
</dbReference>
<dbReference type="SUPFAM" id="SSF55729">
    <property type="entry name" value="Acyl-CoA N-acyltransferases (Nat)"/>
    <property type="match status" value="1"/>
</dbReference>
<reference evidence="4 5" key="1">
    <citation type="submission" date="2014-06" db="EMBL/GenBank/DDBJ databases">
        <title>Draft genome sequence of Bacillus gaemokensis JCM 15801 (MCCC 1A00707).</title>
        <authorList>
            <person name="Lai Q."/>
            <person name="Liu Y."/>
            <person name="Shao Z."/>
        </authorList>
    </citation>
    <scope>NUCLEOTIDE SEQUENCE [LARGE SCALE GENOMIC DNA]</scope>
    <source>
        <strain evidence="4 5">JCM 15801</strain>
    </source>
</reference>
<name>A0A073K725_9BACI</name>
<dbReference type="Proteomes" id="UP000027778">
    <property type="component" value="Unassembled WGS sequence"/>
</dbReference>
<dbReference type="RefSeq" id="WP_082246180.1">
    <property type="nucleotide sequence ID" value="NZ_JOTM01000032.1"/>
</dbReference>
<accession>A0A073K725</accession>
<dbReference type="eggNOG" id="COG0456">
    <property type="taxonomic scope" value="Bacteria"/>
</dbReference>
<evidence type="ECO:0000256" key="2">
    <source>
        <dbReference type="ARBA" id="ARBA00023315"/>
    </source>
</evidence>